<protein>
    <submittedName>
        <fullName evidence="9">BMP family ABC transporter substrate-binding protein</fullName>
    </submittedName>
    <submittedName>
        <fullName evidence="8">Nucleoside-binding protein</fullName>
    </submittedName>
</protein>
<evidence type="ECO:0000256" key="1">
    <source>
        <dbReference type="ARBA" id="ARBA00004193"/>
    </source>
</evidence>
<dbReference type="Gene3D" id="3.40.50.2300">
    <property type="match status" value="2"/>
</dbReference>
<dbReference type="Proteomes" id="UP000199271">
    <property type="component" value="Unassembled WGS sequence"/>
</dbReference>
<dbReference type="GO" id="GO:0005886">
    <property type="term" value="C:plasma membrane"/>
    <property type="evidence" value="ECO:0007669"/>
    <property type="project" value="UniProtKB-SubCell"/>
</dbReference>
<keyword evidence="4" id="KW-0732">Signal</keyword>
<dbReference type="Proteomes" id="UP000752647">
    <property type="component" value="Unassembled WGS sequence"/>
</dbReference>
<evidence type="ECO:0000256" key="6">
    <source>
        <dbReference type="ARBA" id="ARBA00023288"/>
    </source>
</evidence>
<evidence type="ECO:0000313" key="8">
    <source>
        <dbReference type="EMBL" id="CUW11469.1"/>
    </source>
</evidence>
<evidence type="ECO:0000313" key="10">
    <source>
        <dbReference type="Proteomes" id="UP000199271"/>
    </source>
</evidence>
<reference evidence="9" key="2">
    <citation type="submission" date="2021-05" db="EMBL/GenBank/DDBJ databases">
        <title>Pangenome of Leuconostoc gelidum warrants species status for Leuconostoc gelidum subsp. gasicomitatum.</title>
        <authorList>
            <person name="Johansson P."/>
            <person name="Sade E."/>
            <person name="Hultman J."/>
            <person name="Auvinen P."/>
            <person name="Bjorkroth J."/>
        </authorList>
    </citation>
    <scope>NUCLEOTIDE SEQUENCE</scope>
    <source>
        <strain evidence="9">A.21.4</strain>
    </source>
</reference>
<dbReference type="InterPro" id="IPR028082">
    <property type="entry name" value="Peripla_BP_I"/>
</dbReference>
<sequence length="354" mass="36713">MQRSAQIGIGIIAVAVVGGGIYAATRGSGSQSMGKNNYTVALVTDGGGVDDRSFNQSAWSGLKAYGKDNNLKQGTKGFNYFQSTDTSDIKTNLQTAVKGGYKLVYGVGFAAAPAMNTVAKANPKTNFAIIDSVIPDKNVASLMFKSEQSSYLAGVAAAKQTKSKTVGFIGGIHGDIIDTFEAGFKAGVAATDPNIKIVSQYADSFTDAAKGKTIAASMVAGGADVIFQAAGGTGSGVFSEAKANNQKLTADSDHKIWVIGVDMDQKQDGAYTAKNNEKSNFTLVSAVKRVDHAVESLSNDGRKGNFPGGKTITYGLKEKGVALAKDSASDNVWSAVQSAQKKIIAGDIKVPVHP</sequence>
<accession>A0A9Q3SVX7</accession>
<keyword evidence="10" id="KW-1185">Reference proteome</keyword>
<evidence type="ECO:0000256" key="3">
    <source>
        <dbReference type="ARBA" id="ARBA00022475"/>
    </source>
</evidence>
<comment type="caution">
    <text evidence="9">The sequence shown here is derived from an EMBL/GenBank/DDBJ whole genome shotgun (WGS) entry which is preliminary data.</text>
</comment>
<reference evidence="8 10" key="1">
    <citation type="submission" date="2015-12" db="EMBL/GenBank/DDBJ databases">
        <authorList>
            <person name="Andreevskaya M."/>
        </authorList>
    </citation>
    <scope>NUCLEOTIDE SEQUENCE [LARGE SCALE GENOMIC DNA]</scope>
    <source>
        <strain evidence="8 10">C122c</strain>
    </source>
</reference>
<dbReference type="InterPro" id="IPR003760">
    <property type="entry name" value="PnrA-like"/>
</dbReference>
<dbReference type="OMA" id="GGMKIPP"/>
<evidence type="ECO:0000256" key="2">
    <source>
        <dbReference type="ARBA" id="ARBA00008610"/>
    </source>
</evidence>
<dbReference type="CDD" id="cd06354">
    <property type="entry name" value="PBP1_PrnA-like"/>
    <property type="match status" value="1"/>
</dbReference>
<dbReference type="RefSeq" id="WP_010382824.1">
    <property type="nucleotide sequence ID" value="NZ_BPKT01000007.1"/>
</dbReference>
<name>A0A9Q3SVX7_9LACO</name>
<evidence type="ECO:0000256" key="4">
    <source>
        <dbReference type="ARBA" id="ARBA00022729"/>
    </source>
</evidence>
<dbReference type="SUPFAM" id="SSF53822">
    <property type="entry name" value="Periplasmic binding protein-like I"/>
    <property type="match status" value="1"/>
</dbReference>
<evidence type="ECO:0000313" key="9">
    <source>
        <dbReference type="EMBL" id="MBZ5962756.1"/>
    </source>
</evidence>
<gene>
    <name evidence="8" type="ORF">C122C_0940</name>
    <name evidence="9" type="ORF">KIJ12_06315</name>
</gene>
<dbReference type="PANTHER" id="PTHR34296:SF2">
    <property type="entry name" value="ABC TRANSPORTER GUANOSINE-BINDING PROTEIN NUPN"/>
    <property type="match status" value="1"/>
</dbReference>
<keyword evidence="6" id="KW-0449">Lipoprotein</keyword>
<organism evidence="9 11">
    <name type="scientific">Leuconostoc gasicomitatum</name>
    <dbReference type="NCBI Taxonomy" id="115778"/>
    <lineage>
        <taxon>Bacteria</taxon>
        <taxon>Bacillati</taxon>
        <taxon>Bacillota</taxon>
        <taxon>Bacilli</taxon>
        <taxon>Lactobacillales</taxon>
        <taxon>Lactobacillaceae</taxon>
        <taxon>Leuconostoc</taxon>
        <taxon>Leuconostoc gelidum group</taxon>
    </lineage>
</organism>
<dbReference type="InterPro" id="IPR050957">
    <property type="entry name" value="BMP_lipoprotein"/>
</dbReference>
<dbReference type="EMBL" id="JAHBFI010000016">
    <property type="protein sequence ID" value="MBZ5962756.1"/>
    <property type="molecule type" value="Genomic_DNA"/>
</dbReference>
<evidence type="ECO:0000313" key="11">
    <source>
        <dbReference type="Proteomes" id="UP000752647"/>
    </source>
</evidence>
<comment type="similarity">
    <text evidence="2">Belongs to the BMP lipoprotein family.</text>
</comment>
<evidence type="ECO:0000256" key="5">
    <source>
        <dbReference type="ARBA" id="ARBA00023136"/>
    </source>
</evidence>
<proteinExistence type="inferred from homology"/>
<keyword evidence="5" id="KW-0472">Membrane</keyword>
<dbReference type="EMBL" id="FBSY01000007">
    <property type="protein sequence ID" value="CUW11469.1"/>
    <property type="molecule type" value="Genomic_DNA"/>
</dbReference>
<keyword evidence="3" id="KW-1003">Cell membrane</keyword>
<dbReference type="PANTHER" id="PTHR34296">
    <property type="entry name" value="TRANSCRIPTIONAL ACTIVATOR PROTEIN MED"/>
    <property type="match status" value="1"/>
</dbReference>
<dbReference type="Pfam" id="PF02608">
    <property type="entry name" value="Bmp"/>
    <property type="match status" value="1"/>
</dbReference>
<dbReference type="GeneID" id="34300759"/>
<dbReference type="AlphaFoldDB" id="A0A9Q3SVX7"/>
<evidence type="ECO:0000259" key="7">
    <source>
        <dbReference type="Pfam" id="PF02608"/>
    </source>
</evidence>
<comment type="subcellular location">
    <subcellularLocation>
        <location evidence="1">Cell membrane</location>
        <topology evidence="1">Lipid-anchor</topology>
    </subcellularLocation>
</comment>
<feature type="domain" description="ABC transporter substrate-binding protein PnrA-like" evidence="7">
    <location>
        <begin position="40"/>
        <end position="352"/>
    </location>
</feature>